<dbReference type="AlphaFoldDB" id="A0A099IAR1"/>
<protein>
    <submittedName>
        <fullName evidence="4">Tellurium resistance protein</fullName>
    </submittedName>
</protein>
<evidence type="ECO:0000256" key="2">
    <source>
        <dbReference type="PIRNR" id="PIRNR026508"/>
    </source>
</evidence>
<keyword evidence="3" id="KW-0175">Coiled coil</keyword>
<reference evidence="4 5" key="1">
    <citation type="submission" date="2014-08" db="EMBL/GenBank/DDBJ databases">
        <title>Clostridium innocuum, an unnegligible vancomycin-resistant pathogen causing extra-intestinal infections.</title>
        <authorList>
            <person name="Feng Y."/>
            <person name="Chiu C.-H."/>
        </authorList>
    </citation>
    <scope>NUCLEOTIDE SEQUENCE [LARGE SCALE GENOMIC DNA]</scope>
    <source>
        <strain evidence="4 5">AN88</strain>
    </source>
</reference>
<dbReference type="PANTHER" id="PTHR38432:SF1">
    <property type="entry name" value="TELA-LIKE PROTEIN SAOUHSC_01408"/>
    <property type="match status" value="1"/>
</dbReference>
<evidence type="ECO:0000313" key="5">
    <source>
        <dbReference type="Proteomes" id="UP000030008"/>
    </source>
</evidence>
<evidence type="ECO:0000313" key="4">
    <source>
        <dbReference type="EMBL" id="KGJ54267.1"/>
    </source>
</evidence>
<comment type="similarity">
    <text evidence="1 2">Belongs to the TelA family.</text>
</comment>
<feature type="coiled-coil region" evidence="3">
    <location>
        <begin position="318"/>
        <end position="359"/>
    </location>
</feature>
<dbReference type="Proteomes" id="UP000030008">
    <property type="component" value="Unassembled WGS sequence"/>
</dbReference>
<proteinExistence type="inferred from homology"/>
<gene>
    <name evidence="4" type="ORF">CIAN88_04615</name>
</gene>
<dbReference type="RefSeq" id="WP_044904328.1">
    <property type="nucleotide sequence ID" value="NZ_JQIF01000018.1"/>
</dbReference>
<dbReference type="Pfam" id="PF05816">
    <property type="entry name" value="TelA"/>
    <property type="match status" value="1"/>
</dbReference>
<dbReference type="PIRSF" id="PIRSF026508">
    <property type="entry name" value="TelA"/>
    <property type="match status" value="1"/>
</dbReference>
<comment type="caution">
    <text evidence="4">The sequence shown here is derived from an EMBL/GenBank/DDBJ whole genome shotgun (WGS) entry which is preliminary data.</text>
</comment>
<dbReference type="PANTHER" id="PTHR38432">
    <property type="entry name" value="TELA-LIKE PROTEIN SAOUHSC_01408"/>
    <property type="match status" value="1"/>
</dbReference>
<accession>A0A099IAR1</accession>
<evidence type="ECO:0000256" key="1">
    <source>
        <dbReference type="ARBA" id="ARBA00005541"/>
    </source>
</evidence>
<dbReference type="EMBL" id="JQIF01000018">
    <property type="protein sequence ID" value="KGJ54267.1"/>
    <property type="molecule type" value="Genomic_DNA"/>
</dbReference>
<sequence length="370" mass="42224">MSDNIPELVLEMPEAEDKRVAASTYDEELSRLSEKEQETVKQFSKQIDVTQTSVIMRYGAKAQEKVAAFSEDTLEKVRTKDLGDAGKAITDLIVELKGFDIDQEEKGLMKFFKKQGNKLTAIKSAYDKAEVNIDKICSVLERHQMQLLKDIHTMDELYHLNEEYYKELTMYILAGKISLEEAKNNIYPQMKAEAEHTRDAQDAQKVNDYASFIARFEKRLHDLELTRMVALQSAPQIRMIQNNDLLMSEKIESTLNNTIPLWKSQMVLALGAEHTKQAMEAQRSVTDMTNELLEKNAEALKMSTIETAKESERGIVDLETLQKTNQSLIDTLDEVSRIQDEGREKRAAAEVELVKLEQDLKNRLLLAKGS</sequence>
<dbReference type="InterPro" id="IPR008863">
    <property type="entry name" value="Toxic_anion-R_TelA"/>
</dbReference>
<name>A0A099IAR1_CLOIN</name>
<organism evidence="4 5">
    <name type="scientific">Clostridium innocuum</name>
    <dbReference type="NCBI Taxonomy" id="1522"/>
    <lineage>
        <taxon>Bacteria</taxon>
        <taxon>Bacillati</taxon>
        <taxon>Bacillota</taxon>
        <taxon>Clostridia</taxon>
        <taxon>Eubacteriales</taxon>
        <taxon>Clostridiaceae</taxon>
        <taxon>Clostridium</taxon>
    </lineage>
</organism>
<evidence type="ECO:0000256" key="3">
    <source>
        <dbReference type="SAM" id="Coils"/>
    </source>
</evidence>